<dbReference type="EnsemblMetazoa" id="MESCA002601-RA">
    <property type="protein sequence ID" value="MESCA002601-PA"/>
    <property type="gene ID" value="MESCA002601"/>
</dbReference>
<keyword evidence="2" id="KW-1185">Reference proteome</keyword>
<organism evidence="1 2">
    <name type="scientific">Megaselia scalaris</name>
    <name type="common">Humpbacked fly</name>
    <name type="synonym">Phora scalaris</name>
    <dbReference type="NCBI Taxonomy" id="36166"/>
    <lineage>
        <taxon>Eukaryota</taxon>
        <taxon>Metazoa</taxon>
        <taxon>Ecdysozoa</taxon>
        <taxon>Arthropoda</taxon>
        <taxon>Hexapoda</taxon>
        <taxon>Insecta</taxon>
        <taxon>Pterygota</taxon>
        <taxon>Neoptera</taxon>
        <taxon>Endopterygota</taxon>
        <taxon>Diptera</taxon>
        <taxon>Brachycera</taxon>
        <taxon>Muscomorpha</taxon>
        <taxon>Platypezoidea</taxon>
        <taxon>Phoridae</taxon>
        <taxon>Megaseliini</taxon>
        <taxon>Megaselia</taxon>
    </lineage>
</organism>
<accession>T1GGS2</accession>
<dbReference type="AlphaFoldDB" id="T1GGS2"/>
<dbReference type="EMBL" id="CAQQ02100907">
    <property type="status" value="NOT_ANNOTATED_CDS"/>
    <property type="molecule type" value="Genomic_DNA"/>
</dbReference>
<evidence type="ECO:0000313" key="1">
    <source>
        <dbReference type="EnsemblMetazoa" id="MESCA002601-PA"/>
    </source>
</evidence>
<evidence type="ECO:0000313" key="2">
    <source>
        <dbReference type="Proteomes" id="UP000015102"/>
    </source>
</evidence>
<dbReference type="Proteomes" id="UP000015102">
    <property type="component" value="Unassembled WGS sequence"/>
</dbReference>
<name>T1GGS2_MEGSC</name>
<reference evidence="2" key="1">
    <citation type="submission" date="2013-02" db="EMBL/GenBank/DDBJ databases">
        <authorList>
            <person name="Hughes D."/>
        </authorList>
    </citation>
    <scope>NUCLEOTIDE SEQUENCE</scope>
    <source>
        <strain>Durham</strain>
        <strain evidence="2">NC isolate 2 -- Noor lab</strain>
    </source>
</reference>
<reference evidence="1" key="2">
    <citation type="submission" date="2015-06" db="UniProtKB">
        <authorList>
            <consortium name="EnsemblMetazoa"/>
        </authorList>
    </citation>
    <scope>IDENTIFICATION</scope>
</reference>
<protein>
    <submittedName>
        <fullName evidence="1">Uncharacterized protein</fullName>
    </submittedName>
</protein>
<proteinExistence type="predicted"/>
<dbReference type="HOGENOM" id="CLU_2925247_0_0_1"/>
<sequence length="61" mass="7291">MELKGFIDIFKLNSLELTPAPVPKEDFKPFVYTSYYPSRCGMVDIMQYFRDTDDQNNFHNY</sequence>
<dbReference type="EMBL" id="CAQQ02100906">
    <property type="status" value="NOT_ANNOTATED_CDS"/>
    <property type="molecule type" value="Genomic_DNA"/>
</dbReference>